<gene>
    <name evidence="1" type="ORF">HMPREF1064_02787</name>
</gene>
<evidence type="ECO:0000313" key="1">
    <source>
        <dbReference type="EMBL" id="EIY32560.1"/>
    </source>
</evidence>
<evidence type="ECO:0000313" key="2">
    <source>
        <dbReference type="Proteomes" id="UP000005974"/>
    </source>
</evidence>
<reference evidence="1 2" key="1">
    <citation type="submission" date="2012-02" db="EMBL/GenBank/DDBJ databases">
        <title>The Genome Sequence of Bacteroides dorei CL02T12C06.</title>
        <authorList>
            <consortium name="The Broad Institute Genome Sequencing Platform"/>
            <person name="Earl A."/>
            <person name="Ward D."/>
            <person name="Feldgarden M."/>
            <person name="Gevers D."/>
            <person name="Zitomersky N.L."/>
            <person name="Coyne M.J."/>
            <person name="Comstock L.E."/>
            <person name="Young S.K."/>
            <person name="Zeng Q."/>
            <person name="Gargeya S."/>
            <person name="Fitzgerald M."/>
            <person name="Haas B."/>
            <person name="Abouelleil A."/>
            <person name="Alvarado L."/>
            <person name="Arachchi H.M."/>
            <person name="Berlin A."/>
            <person name="Chapman S.B."/>
            <person name="Gearin G."/>
            <person name="Goldberg J."/>
            <person name="Griggs A."/>
            <person name="Gujja S."/>
            <person name="Hansen M."/>
            <person name="Heiman D."/>
            <person name="Howarth C."/>
            <person name="Larimer J."/>
            <person name="Lui A."/>
            <person name="MacDonald P.J.P."/>
            <person name="McCowen C."/>
            <person name="Montmayeur A."/>
            <person name="Murphy C."/>
            <person name="Neiman D."/>
            <person name="Pearson M."/>
            <person name="Priest M."/>
            <person name="Roberts A."/>
            <person name="Saif S."/>
            <person name="Shea T."/>
            <person name="Sisk P."/>
            <person name="Stolte C."/>
            <person name="Sykes S."/>
            <person name="Wortman J."/>
            <person name="Nusbaum C."/>
            <person name="Birren B."/>
        </authorList>
    </citation>
    <scope>NUCLEOTIDE SEQUENCE [LARGE SCALE GENOMIC DNA]</scope>
    <source>
        <strain evidence="1 2">CL02T12C06</strain>
    </source>
</reference>
<dbReference type="AlphaFoldDB" id="I8W1M0"/>
<name>I8W1M0_9BACT</name>
<dbReference type="PATRIC" id="fig|997876.3.peg.2863"/>
<dbReference type="Proteomes" id="UP000005974">
    <property type="component" value="Unassembled WGS sequence"/>
</dbReference>
<dbReference type="EMBL" id="AGXJ01000049">
    <property type="protein sequence ID" value="EIY32560.1"/>
    <property type="molecule type" value="Genomic_DNA"/>
</dbReference>
<accession>I8W1M0</accession>
<protein>
    <submittedName>
        <fullName evidence="1">Uncharacterized protein</fullName>
    </submittedName>
</protein>
<dbReference type="HOGENOM" id="CLU_3164589_0_0_10"/>
<proteinExistence type="predicted"/>
<organism evidence="1 2">
    <name type="scientific">Phocaeicola dorei CL02T12C06</name>
    <dbReference type="NCBI Taxonomy" id="997876"/>
    <lineage>
        <taxon>Bacteria</taxon>
        <taxon>Pseudomonadati</taxon>
        <taxon>Bacteroidota</taxon>
        <taxon>Bacteroidia</taxon>
        <taxon>Bacteroidales</taxon>
        <taxon>Bacteroidaceae</taxon>
        <taxon>Phocaeicola</taxon>
    </lineage>
</organism>
<comment type="caution">
    <text evidence="1">The sequence shown here is derived from an EMBL/GenBank/DDBJ whole genome shotgun (WGS) entry which is preliminary data.</text>
</comment>
<keyword evidence="2" id="KW-1185">Reference proteome</keyword>
<sequence length="47" mass="5419">MIINEVLYISGAFLLSLKKDPEFAPDKLRRNAIFCFHPETKKALILL</sequence>